<evidence type="ECO:0000313" key="3">
    <source>
        <dbReference type="Proteomes" id="UP000316500"/>
    </source>
</evidence>
<dbReference type="Proteomes" id="UP000316500">
    <property type="component" value="Unassembled WGS sequence"/>
</dbReference>
<name>A0A558GWE9_PAENT</name>
<gene>
    <name evidence="2" type="ORF">FQP90_14340</name>
</gene>
<dbReference type="RefSeq" id="WP_144651610.1">
    <property type="nucleotide sequence ID" value="NZ_VNFK01000011.1"/>
</dbReference>
<keyword evidence="1" id="KW-0472">Membrane</keyword>
<keyword evidence="1" id="KW-1133">Transmembrane helix</keyword>
<accession>A0A558GWE9</accession>
<organism evidence="2 3">
    <name type="scientific">Paenarthrobacter nitroguajacolicus</name>
    <name type="common">Arthrobacter nitroguajacolicus</name>
    <dbReference type="NCBI Taxonomy" id="211146"/>
    <lineage>
        <taxon>Bacteria</taxon>
        <taxon>Bacillati</taxon>
        <taxon>Actinomycetota</taxon>
        <taxon>Actinomycetes</taxon>
        <taxon>Micrococcales</taxon>
        <taxon>Micrococcaceae</taxon>
        <taxon>Paenarthrobacter</taxon>
    </lineage>
</organism>
<sequence length="126" mass="13320">MMNESEKKVIPSKRAAPEWYYWSGVVIPGILMLVLCVNRTEEFGISVWIANTIVLIASAIGIGCVTYWKSNFAATLSFGATIILGSLAFAALSSVIPVIGLTGGALWTGCPLGLLVGLTLTAGEER</sequence>
<evidence type="ECO:0000313" key="2">
    <source>
        <dbReference type="EMBL" id="TVU61197.1"/>
    </source>
</evidence>
<feature type="transmembrane region" description="Helical" evidence="1">
    <location>
        <begin position="105"/>
        <end position="123"/>
    </location>
</feature>
<protein>
    <submittedName>
        <fullName evidence="2">Uncharacterized protein</fullName>
    </submittedName>
</protein>
<comment type="caution">
    <text evidence="2">The sequence shown here is derived from an EMBL/GenBank/DDBJ whole genome shotgun (WGS) entry which is preliminary data.</text>
</comment>
<keyword evidence="1" id="KW-0812">Transmembrane</keyword>
<feature type="transmembrane region" description="Helical" evidence="1">
    <location>
        <begin position="46"/>
        <end position="68"/>
    </location>
</feature>
<dbReference type="EMBL" id="VNFK01000011">
    <property type="protein sequence ID" value="TVU61197.1"/>
    <property type="molecule type" value="Genomic_DNA"/>
</dbReference>
<dbReference type="AlphaFoldDB" id="A0A558GWE9"/>
<reference evidence="2 3" key="1">
    <citation type="submission" date="2019-07" db="EMBL/GenBank/DDBJ databases">
        <title>Diversity of Bacteria from Kongsfjorden, Arctic.</title>
        <authorList>
            <person name="Yu Y."/>
        </authorList>
    </citation>
    <scope>NUCLEOTIDE SEQUENCE [LARGE SCALE GENOMIC DNA]</scope>
    <source>
        <strain evidence="2 3">SM1928</strain>
    </source>
</reference>
<evidence type="ECO:0000256" key="1">
    <source>
        <dbReference type="SAM" id="Phobius"/>
    </source>
</evidence>
<feature type="transmembrane region" description="Helical" evidence="1">
    <location>
        <begin position="75"/>
        <end position="99"/>
    </location>
</feature>
<proteinExistence type="predicted"/>
<dbReference type="OrthoDB" id="4964841at2"/>
<feature type="transmembrane region" description="Helical" evidence="1">
    <location>
        <begin position="20"/>
        <end position="40"/>
    </location>
</feature>